<dbReference type="RefSeq" id="XP_033387708.1">
    <property type="nucleotide sequence ID" value="XM_033520871.1"/>
</dbReference>
<name>A0A6A5Y299_9PLEO</name>
<protein>
    <submittedName>
        <fullName evidence="1">Uncharacterized protein</fullName>
    </submittedName>
</protein>
<organism evidence="1 2">
    <name type="scientific">Aaosphaeria arxii CBS 175.79</name>
    <dbReference type="NCBI Taxonomy" id="1450172"/>
    <lineage>
        <taxon>Eukaryota</taxon>
        <taxon>Fungi</taxon>
        <taxon>Dikarya</taxon>
        <taxon>Ascomycota</taxon>
        <taxon>Pezizomycotina</taxon>
        <taxon>Dothideomycetes</taxon>
        <taxon>Pleosporomycetidae</taxon>
        <taxon>Pleosporales</taxon>
        <taxon>Pleosporales incertae sedis</taxon>
        <taxon>Aaosphaeria</taxon>
    </lineage>
</organism>
<gene>
    <name evidence="1" type="ORF">BU24DRAFT_118411</name>
</gene>
<sequence>MPGTGSSLQYLFLFLSSHCRWRVAQMGNLFLGIITAYLFPPSQPSRDADEICLVFAYTATRWGFFFVHCSPVCLLRTRTLIDWLA</sequence>
<evidence type="ECO:0000313" key="1">
    <source>
        <dbReference type="EMBL" id="KAF2019369.1"/>
    </source>
</evidence>
<accession>A0A6A5Y299</accession>
<dbReference type="GeneID" id="54278268"/>
<dbReference type="Proteomes" id="UP000799778">
    <property type="component" value="Unassembled WGS sequence"/>
</dbReference>
<evidence type="ECO:0000313" key="2">
    <source>
        <dbReference type="Proteomes" id="UP000799778"/>
    </source>
</evidence>
<dbReference type="EMBL" id="ML978067">
    <property type="protein sequence ID" value="KAF2019369.1"/>
    <property type="molecule type" value="Genomic_DNA"/>
</dbReference>
<reference evidence="1" key="1">
    <citation type="journal article" date="2020" name="Stud. Mycol.">
        <title>101 Dothideomycetes genomes: a test case for predicting lifestyles and emergence of pathogens.</title>
        <authorList>
            <person name="Haridas S."/>
            <person name="Albert R."/>
            <person name="Binder M."/>
            <person name="Bloem J."/>
            <person name="Labutti K."/>
            <person name="Salamov A."/>
            <person name="Andreopoulos B."/>
            <person name="Baker S."/>
            <person name="Barry K."/>
            <person name="Bills G."/>
            <person name="Bluhm B."/>
            <person name="Cannon C."/>
            <person name="Castanera R."/>
            <person name="Culley D."/>
            <person name="Daum C."/>
            <person name="Ezra D."/>
            <person name="Gonzalez J."/>
            <person name="Henrissat B."/>
            <person name="Kuo A."/>
            <person name="Liang C."/>
            <person name="Lipzen A."/>
            <person name="Lutzoni F."/>
            <person name="Magnuson J."/>
            <person name="Mondo S."/>
            <person name="Nolan M."/>
            <person name="Ohm R."/>
            <person name="Pangilinan J."/>
            <person name="Park H.-J."/>
            <person name="Ramirez L."/>
            <person name="Alfaro M."/>
            <person name="Sun H."/>
            <person name="Tritt A."/>
            <person name="Yoshinaga Y."/>
            <person name="Zwiers L.-H."/>
            <person name="Turgeon B."/>
            <person name="Goodwin S."/>
            <person name="Spatafora J."/>
            <person name="Crous P."/>
            <person name="Grigoriev I."/>
        </authorList>
    </citation>
    <scope>NUCLEOTIDE SEQUENCE</scope>
    <source>
        <strain evidence="1">CBS 175.79</strain>
    </source>
</reference>
<dbReference type="AlphaFoldDB" id="A0A6A5Y299"/>
<proteinExistence type="predicted"/>
<keyword evidence="2" id="KW-1185">Reference proteome</keyword>